<name>A0A656H971_THINJ</name>
<dbReference type="EMBL" id="JH651384">
    <property type="protein sequence ID" value="EIJ33341.1"/>
    <property type="molecule type" value="Genomic_DNA"/>
</dbReference>
<evidence type="ECO:0000256" key="1">
    <source>
        <dbReference type="SAM" id="MobiDB-lite"/>
    </source>
</evidence>
<keyword evidence="3" id="KW-1185">Reference proteome</keyword>
<reference evidence="3" key="1">
    <citation type="journal article" date="2011" name="Stand. Genomic Sci.">
        <title>Genome sequence of the filamentous, gliding Thiothrix nivea neotype strain (JP2(T)).</title>
        <authorList>
            <person name="Lapidus A."/>
            <person name="Nolan M."/>
            <person name="Lucas S."/>
            <person name="Glavina Del Rio T."/>
            <person name="Tice H."/>
            <person name="Cheng J.F."/>
            <person name="Tapia R."/>
            <person name="Han C."/>
            <person name="Goodwin L."/>
            <person name="Pitluck S."/>
            <person name="Liolios K."/>
            <person name="Pagani I."/>
            <person name="Ivanova N."/>
            <person name="Huntemann M."/>
            <person name="Mavromatis K."/>
            <person name="Mikhailova N."/>
            <person name="Pati A."/>
            <person name="Chen A."/>
            <person name="Palaniappan K."/>
            <person name="Land M."/>
            <person name="Brambilla E.M."/>
            <person name="Rohde M."/>
            <person name="Abt B."/>
            <person name="Verbarg S."/>
            <person name="Goker M."/>
            <person name="Bristow J."/>
            <person name="Eisen J.A."/>
            <person name="Markowitz V."/>
            <person name="Hugenholtz P."/>
            <person name="Kyrpides N.C."/>
            <person name="Klenk H.P."/>
            <person name="Woyke T."/>
        </authorList>
    </citation>
    <scope>NUCLEOTIDE SEQUENCE [LARGE SCALE GENOMIC DNA]</scope>
    <source>
        <strain evidence="3">ATCC 35100 / DSM 5205 / JP2</strain>
    </source>
</reference>
<feature type="compositionally biased region" description="Polar residues" evidence="1">
    <location>
        <begin position="159"/>
        <end position="168"/>
    </location>
</feature>
<proteinExistence type="predicted"/>
<dbReference type="OrthoDB" id="6872885at2"/>
<gene>
    <name evidence="2" type="ORF">Thini_0704</name>
</gene>
<dbReference type="RefSeq" id="WP_002707295.1">
    <property type="nucleotide sequence ID" value="NZ_JH651384.1"/>
</dbReference>
<feature type="compositionally biased region" description="Polar residues" evidence="1">
    <location>
        <begin position="139"/>
        <end position="149"/>
    </location>
</feature>
<feature type="compositionally biased region" description="Basic and acidic residues" evidence="1">
    <location>
        <begin position="186"/>
        <end position="206"/>
    </location>
</feature>
<sequence>MSLQLQCPACGASFDLREARADQDWRDFVVVLAQFPQEAQWPLLNYMELFKPARQTHLRSSTMLKIASELLPMVRGQELKRKGTTHAVTIGVWAAAMQHLASTLEPDRLPLKGNGYLLETLANRAERMAAKAESAAIEQQRSTNRQGSGMRQAGVVASSAISQTTSPEYQPYERLPAISEEQAQANRERIRKMLDDAFHAKQGEQP</sequence>
<evidence type="ECO:0000313" key="3">
    <source>
        <dbReference type="Proteomes" id="UP000005317"/>
    </source>
</evidence>
<dbReference type="AlphaFoldDB" id="A0A656H971"/>
<dbReference type="Proteomes" id="UP000005317">
    <property type="component" value="Unassembled WGS sequence"/>
</dbReference>
<protein>
    <submittedName>
        <fullName evidence="2">Uncharacterized protein</fullName>
    </submittedName>
</protein>
<evidence type="ECO:0000313" key="2">
    <source>
        <dbReference type="EMBL" id="EIJ33341.1"/>
    </source>
</evidence>
<organism evidence="2 3">
    <name type="scientific">Thiothrix nivea (strain ATCC 35100 / DSM 5205 / JP2)</name>
    <dbReference type="NCBI Taxonomy" id="870187"/>
    <lineage>
        <taxon>Bacteria</taxon>
        <taxon>Pseudomonadati</taxon>
        <taxon>Pseudomonadota</taxon>
        <taxon>Gammaproteobacteria</taxon>
        <taxon>Thiotrichales</taxon>
        <taxon>Thiotrichaceae</taxon>
        <taxon>Thiothrix</taxon>
    </lineage>
</organism>
<feature type="region of interest" description="Disordered" evidence="1">
    <location>
        <begin position="136"/>
        <end position="206"/>
    </location>
</feature>
<accession>A0A656H971</accession>